<keyword evidence="2" id="KW-1185">Reference proteome</keyword>
<evidence type="ECO:0000313" key="2">
    <source>
        <dbReference type="Proteomes" id="UP000489600"/>
    </source>
</evidence>
<dbReference type="InterPro" id="IPR011989">
    <property type="entry name" value="ARM-like"/>
</dbReference>
<organism evidence="1 2">
    <name type="scientific">Arabis nemorensis</name>
    <dbReference type="NCBI Taxonomy" id="586526"/>
    <lineage>
        <taxon>Eukaryota</taxon>
        <taxon>Viridiplantae</taxon>
        <taxon>Streptophyta</taxon>
        <taxon>Embryophyta</taxon>
        <taxon>Tracheophyta</taxon>
        <taxon>Spermatophyta</taxon>
        <taxon>Magnoliopsida</taxon>
        <taxon>eudicotyledons</taxon>
        <taxon>Gunneridae</taxon>
        <taxon>Pentapetalae</taxon>
        <taxon>rosids</taxon>
        <taxon>malvids</taxon>
        <taxon>Brassicales</taxon>
        <taxon>Brassicaceae</taxon>
        <taxon>Arabideae</taxon>
        <taxon>Arabis</taxon>
    </lineage>
</organism>
<dbReference type="Proteomes" id="UP000489600">
    <property type="component" value="Unassembled WGS sequence"/>
</dbReference>
<gene>
    <name evidence="1" type="ORF">ANE_LOCUS1276</name>
</gene>
<protein>
    <recommendedName>
        <fullName evidence="3">Armadillo repeat-containing domain-containing protein</fullName>
    </recommendedName>
</protein>
<accession>A0A565AN93</accession>
<name>A0A565AN93_9BRAS</name>
<dbReference type="SUPFAM" id="SSF48371">
    <property type="entry name" value="ARM repeat"/>
    <property type="match status" value="1"/>
</dbReference>
<dbReference type="InterPro" id="IPR016024">
    <property type="entry name" value="ARM-type_fold"/>
</dbReference>
<dbReference type="EMBL" id="CABITT030000001">
    <property type="protein sequence ID" value="VVA90831.1"/>
    <property type="molecule type" value="Genomic_DNA"/>
</dbReference>
<reference evidence="1" key="1">
    <citation type="submission" date="2019-07" db="EMBL/GenBank/DDBJ databases">
        <authorList>
            <person name="Dittberner H."/>
        </authorList>
    </citation>
    <scope>NUCLEOTIDE SEQUENCE [LARGE SCALE GENOMIC DNA]</scope>
</reference>
<evidence type="ECO:0008006" key="3">
    <source>
        <dbReference type="Google" id="ProtNLM"/>
    </source>
</evidence>
<dbReference type="AlphaFoldDB" id="A0A565AN93"/>
<dbReference type="Gene3D" id="1.25.10.10">
    <property type="entry name" value="Leucine-rich Repeat Variant"/>
    <property type="match status" value="1"/>
</dbReference>
<comment type="caution">
    <text evidence="1">The sequence shown here is derived from an EMBL/GenBank/DDBJ whole genome shotgun (WGS) entry which is preliminary data.</text>
</comment>
<evidence type="ECO:0000313" key="1">
    <source>
        <dbReference type="EMBL" id="VVA90831.1"/>
    </source>
</evidence>
<sequence>MFDHIQSADTTQHLACIVAIKNYLDSDDPPINKIVQAGLFPRFVEFTSSHIPSLKAVQTFGTVAYHIPKVLLSSLLENPTCSAILQEKICRAVKFITNGMETHQTTSSDKDLYQGWPYKEQVRQCCGYEFLVRLMEENDVDTSVKDVARSLIENHLN</sequence>
<proteinExistence type="predicted"/>